<dbReference type="InterPro" id="IPR036388">
    <property type="entry name" value="WH-like_DNA-bd_sf"/>
</dbReference>
<dbReference type="InterPro" id="IPR039422">
    <property type="entry name" value="MarR/SlyA-like"/>
</dbReference>
<dbReference type="PRINTS" id="PR00598">
    <property type="entry name" value="HTHMARR"/>
</dbReference>
<dbReference type="EMBL" id="BAAAQM010000032">
    <property type="protein sequence ID" value="GAA1984061.1"/>
    <property type="molecule type" value="Genomic_DNA"/>
</dbReference>
<dbReference type="InterPro" id="IPR036390">
    <property type="entry name" value="WH_DNA-bd_sf"/>
</dbReference>
<keyword evidence="6" id="KW-1185">Reference proteome</keyword>
<evidence type="ECO:0000256" key="1">
    <source>
        <dbReference type="ARBA" id="ARBA00023015"/>
    </source>
</evidence>
<dbReference type="SMART" id="SM00347">
    <property type="entry name" value="HTH_MARR"/>
    <property type="match status" value="1"/>
</dbReference>
<dbReference type="InterPro" id="IPR023187">
    <property type="entry name" value="Tscrpt_reg_MarR-type_CS"/>
</dbReference>
<dbReference type="Gene3D" id="1.10.10.10">
    <property type="entry name" value="Winged helix-like DNA-binding domain superfamily/Winged helix DNA-binding domain"/>
    <property type="match status" value="1"/>
</dbReference>
<organism evidence="5 6">
    <name type="scientific">Catenulispora subtropica</name>
    <dbReference type="NCBI Taxonomy" id="450798"/>
    <lineage>
        <taxon>Bacteria</taxon>
        <taxon>Bacillati</taxon>
        <taxon>Actinomycetota</taxon>
        <taxon>Actinomycetes</taxon>
        <taxon>Catenulisporales</taxon>
        <taxon>Catenulisporaceae</taxon>
        <taxon>Catenulispora</taxon>
    </lineage>
</organism>
<keyword evidence="2" id="KW-0238">DNA-binding</keyword>
<evidence type="ECO:0000256" key="2">
    <source>
        <dbReference type="ARBA" id="ARBA00023125"/>
    </source>
</evidence>
<dbReference type="PANTHER" id="PTHR33164">
    <property type="entry name" value="TRANSCRIPTIONAL REGULATOR, MARR FAMILY"/>
    <property type="match status" value="1"/>
</dbReference>
<dbReference type="PROSITE" id="PS01117">
    <property type="entry name" value="HTH_MARR_1"/>
    <property type="match status" value="1"/>
</dbReference>
<protein>
    <submittedName>
        <fullName evidence="5">MarR family transcriptional regulator</fullName>
    </submittedName>
</protein>
<evidence type="ECO:0000313" key="5">
    <source>
        <dbReference type="EMBL" id="GAA1984061.1"/>
    </source>
</evidence>
<name>A0ABP5DPG0_9ACTN</name>
<accession>A0ABP5DPG0</accession>
<comment type="caution">
    <text evidence="5">The sequence shown here is derived from an EMBL/GenBank/DDBJ whole genome shotgun (WGS) entry which is preliminary data.</text>
</comment>
<dbReference type="PANTHER" id="PTHR33164:SF104">
    <property type="entry name" value="TRANSCRIPTIONAL REGULATORY PROTEIN"/>
    <property type="match status" value="1"/>
</dbReference>
<sequence length="172" mass="18858">MSATPAASDAVDAIVAAWRRERPDLDPRPMGVVGRVSRLSRVLDKELKEFFAGHGLEFWEFDVLATLRRSGAPYELSAGALLKSAMVTSGAITNRVDRLEAKGLLERVRDPADRRGVRVRLTDTGLELIDRLLPLHLANEERMLAALSQDDREALMALLRTLAVGLGDTTLG</sequence>
<gene>
    <name evidence="5" type="ORF">GCM10009838_52410</name>
</gene>
<dbReference type="RefSeq" id="WP_344659766.1">
    <property type="nucleotide sequence ID" value="NZ_BAAAQM010000032.1"/>
</dbReference>
<feature type="domain" description="HTH marR-type" evidence="4">
    <location>
        <begin position="29"/>
        <end position="164"/>
    </location>
</feature>
<keyword evidence="1" id="KW-0805">Transcription regulation</keyword>
<dbReference type="Proteomes" id="UP001499854">
    <property type="component" value="Unassembled WGS sequence"/>
</dbReference>
<evidence type="ECO:0000256" key="3">
    <source>
        <dbReference type="ARBA" id="ARBA00023163"/>
    </source>
</evidence>
<keyword evidence="3" id="KW-0804">Transcription</keyword>
<dbReference type="SUPFAM" id="SSF46785">
    <property type="entry name" value="Winged helix' DNA-binding domain"/>
    <property type="match status" value="1"/>
</dbReference>
<evidence type="ECO:0000313" key="6">
    <source>
        <dbReference type="Proteomes" id="UP001499854"/>
    </source>
</evidence>
<reference evidence="6" key="1">
    <citation type="journal article" date="2019" name="Int. J. Syst. Evol. Microbiol.">
        <title>The Global Catalogue of Microorganisms (GCM) 10K type strain sequencing project: providing services to taxonomists for standard genome sequencing and annotation.</title>
        <authorList>
            <consortium name="The Broad Institute Genomics Platform"/>
            <consortium name="The Broad Institute Genome Sequencing Center for Infectious Disease"/>
            <person name="Wu L."/>
            <person name="Ma J."/>
        </authorList>
    </citation>
    <scope>NUCLEOTIDE SEQUENCE [LARGE SCALE GENOMIC DNA]</scope>
    <source>
        <strain evidence="6">JCM 16013</strain>
    </source>
</reference>
<dbReference type="PROSITE" id="PS50995">
    <property type="entry name" value="HTH_MARR_2"/>
    <property type="match status" value="1"/>
</dbReference>
<proteinExistence type="predicted"/>
<dbReference type="InterPro" id="IPR000835">
    <property type="entry name" value="HTH_MarR-typ"/>
</dbReference>
<dbReference type="Pfam" id="PF12802">
    <property type="entry name" value="MarR_2"/>
    <property type="match status" value="1"/>
</dbReference>
<evidence type="ECO:0000259" key="4">
    <source>
        <dbReference type="PROSITE" id="PS50995"/>
    </source>
</evidence>